<dbReference type="AlphaFoldDB" id="A0A6J6YGQ9"/>
<dbReference type="CDD" id="cd04301">
    <property type="entry name" value="NAT_SF"/>
    <property type="match status" value="1"/>
</dbReference>
<keyword evidence="1" id="KW-0808">Transferase</keyword>
<dbReference type="Gene3D" id="3.40.630.30">
    <property type="match status" value="1"/>
</dbReference>
<evidence type="ECO:0000259" key="3">
    <source>
        <dbReference type="PROSITE" id="PS51186"/>
    </source>
</evidence>
<evidence type="ECO:0000313" key="5">
    <source>
        <dbReference type="EMBL" id="CAB4991592.1"/>
    </source>
</evidence>
<dbReference type="PANTHER" id="PTHR43877">
    <property type="entry name" value="AMINOALKYLPHOSPHONATE N-ACETYLTRANSFERASE-RELATED-RELATED"/>
    <property type="match status" value="1"/>
</dbReference>
<protein>
    <submittedName>
        <fullName evidence="4">Unannotated protein</fullName>
    </submittedName>
</protein>
<feature type="domain" description="N-acetyltransferase" evidence="3">
    <location>
        <begin position="3"/>
        <end position="145"/>
    </location>
</feature>
<sequence>MSVTVDIATEATPDLVETIGRILPQLSKSSPAPTTAEIAEIIDSPASDLLVARVDGRIVGTLTLVIFRIPTGMRAWIEDVVVDDAARGHGVGEALNRFALNLAKQRGCKTVDLTSRPSREAANRMYQRIGFQARETNVYRLSLED</sequence>
<gene>
    <name evidence="4" type="ORF">UFOPK3001_01372</name>
    <name evidence="5" type="ORF">UFOPK3954_01196</name>
</gene>
<keyword evidence="2" id="KW-0012">Acyltransferase</keyword>
<dbReference type="EMBL" id="CAFAAJ010000083">
    <property type="protein sequence ID" value="CAB4808179.1"/>
    <property type="molecule type" value="Genomic_DNA"/>
</dbReference>
<accession>A0A6J6YGQ9</accession>
<dbReference type="GO" id="GO:0016747">
    <property type="term" value="F:acyltransferase activity, transferring groups other than amino-acyl groups"/>
    <property type="evidence" value="ECO:0007669"/>
    <property type="project" value="InterPro"/>
</dbReference>
<dbReference type="InterPro" id="IPR016181">
    <property type="entry name" value="Acyl_CoA_acyltransferase"/>
</dbReference>
<evidence type="ECO:0000256" key="2">
    <source>
        <dbReference type="ARBA" id="ARBA00023315"/>
    </source>
</evidence>
<reference evidence="4" key="1">
    <citation type="submission" date="2020-05" db="EMBL/GenBank/DDBJ databases">
        <authorList>
            <person name="Chiriac C."/>
            <person name="Salcher M."/>
            <person name="Ghai R."/>
            <person name="Kavagutti S V."/>
        </authorList>
    </citation>
    <scope>NUCLEOTIDE SEQUENCE</scope>
</reference>
<dbReference type="PROSITE" id="PS51186">
    <property type="entry name" value="GNAT"/>
    <property type="match status" value="1"/>
</dbReference>
<evidence type="ECO:0000313" key="4">
    <source>
        <dbReference type="EMBL" id="CAB4808179.1"/>
    </source>
</evidence>
<name>A0A6J6YGQ9_9ZZZZ</name>
<dbReference type="Pfam" id="PF00583">
    <property type="entry name" value="Acetyltransf_1"/>
    <property type="match status" value="1"/>
</dbReference>
<organism evidence="4">
    <name type="scientific">freshwater metagenome</name>
    <dbReference type="NCBI Taxonomy" id="449393"/>
    <lineage>
        <taxon>unclassified sequences</taxon>
        <taxon>metagenomes</taxon>
        <taxon>ecological metagenomes</taxon>
    </lineage>
</organism>
<dbReference type="InterPro" id="IPR050832">
    <property type="entry name" value="Bact_Acetyltransf"/>
</dbReference>
<dbReference type="SUPFAM" id="SSF55729">
    <property type="entry name" value="Acyl-CoA N-acyltransferases (Nat)"/>
    <property type="match status" value="1"/>
</dbReference>
<dbReference type="InterPro" id="IPR000182">
    <property type="entry name" value="GNAT_dom"/>
</dbReference>
<evidence type="ECO:0000256" key="1">
    <source>
        <dbReference type="ARBA" id="ARBA00022679"/>
    </source>
</evidence>
<dbReference type="EMBL" id="CAFBON010000114">
    <property type="protein sequence ID" value="CAB4991592.1"/>
    <property type="molecule type" value="Genomic_DNA"/>
</dbReference>
<proteinExistence type="predicted"/>